<name>A0ABW2BX19_9PSEU</name>
<keyword evidence="4" id="KW-0238">DNA-binding</keyword>
<dbReference type="InterPro" id="IPR039425">
    <property type="entry name" value="RNA_pol_sigma-70-like"/>
</dbReference>
<dbReference type="Pfam" id="PF04545">
    <property type="entry name" value="Sigma70_r4"/>
    <property type="match status" value="1"/>
</dbReference>
<sequence>MVDSVARQRHPSPRQDSDAPRRAWRDDGPRMGGVRRGRRAPTRTFGVSADAYCPTYIWELVGHARSGDSGAFSVLYQTHVEHIYQYVLSRTRNRTVADDVTSETFARALRGLDSVTYRGSTFRAWLTTIARNIVLDNARSTKNRREVKLPDNVDYRAETRDPESVVCVRETEREVRKWLDELTEDQRRCVLLRFFDDLPVAEVAARMGRSRASVRSLQVRAIRKLAMVIPHELELGAR</sequence>
<evidence type="ECO:0000256" key="3">
    <source>
        <dbReference type="ARBA" id="ARBA00023082"/>
    </source>
</evidence>
<dbReference type="EMBL" id="JBHSXX010000001">
    <property type="protein sequence ID" value="MFC6866870.1"/>
    <property type="molecule type" value="Genomic_DNA"/>
</dbReference>
<protein>
    <submittedName>
        <fullName evidence="8">RNA polymerase sigma factor</fullName>
    </submittedName>
</protein>
<feature type="compositionally biased region" description="Basic and acidic residues" evidence="6">
    <location>
        <begin position="13"/>
        <end position="29"/>
    </location>
</feature>
<feature type="region of interest" description="Disordered" evidence="6">
    <location>
        <begin position="1"/>
        <end position="39"/>
    </location>
</feature>
<keyword evidence="2" id="KW-0805">Transcription regulation</keyword>
<evidence type="ECO:0000256" key="1">
    <source>
        <dbReference type="ARBA" id="ARBA00010641"/>
    </source>
</evidence>
<evidence type="ECO:0000313" key="9">
    <source>
        <dbReference type="Proteomes" id="UP001596337"/>
    </source>
</evidence>
<dbReference type="Gene3D" id="1.10.1740.10">
    <property type="match status" value="1"/>
</dbReference>
<evidence type="ECO:0000313" key="8">
    <source>
        <dbReference type="EMBL" id="MFC6866870.1"/>
    </source>
</evidence>
<evidence type="ECO:0000259" key="7">
    <source>
        <dbReference type="PROSITE" id="PS00622"/>
    </source>
</evidence>
<dbReference type="Proteomes" id="UP001596337">
    <property type="component" value="Unassembled WGS sequence"/>
</dbReference>
<dbReference type="SUPFAM" id="SSF88659">
    <property type="entry name" value="Sigma3 and sigma4 domains of RNA polymerase sigma factors"/>
    <property type="match status" value="1"/>
</dbReference>
<dbReference type="CDD" id="cd06171">
    <property type="entry name" value="Sigma70_r4"/>
    <property type="match status" value="1"/>
</dbReference>
<organism evidence="8 9">
    <name type="scientific">Haloechinothrix salitolerans</name>
    <dbReference type="NCBI Taxonomy" id="926830"/>
    <lineage>
        <taxon>Bacteria</taxon>
        <taxon>Bacillati</taxon>
        <taxon>Actinomycetota</taxon>
        <taxon>Actinomycetes</taxon>
        <taxon>Pseudonocardiales</taxon>
        <taxon>Pseudonocardiaceae</taxon>
        <taxon>Haloechinothrix</taxon>
    </lineage>
</organism>
<dbReference type="Gene3D" id="1.10.10.10">
    <property type="entry name" value="Winged helix-like DNA-binding domain superfamily/Winged helix DNA-binding domain"/>
    <property type="match status" value="1"/>
</dbReference>
<dbReference type="PROSITE" id="PS00622">
    <property type="entry name" value="HTH_LUXR_1"/>
    <property type="match status" value="1"/>
</dbReference>
<dbReference type="PANTHER" id="PTHR43133">
    <property type="entry name" value="RNA POLYMERASE ECF-TYPE SIGMA FACTO"/>
    <property type="match status" value="1"/>
</dbReference>
<reference evidence="9" key="1">
    <citation type="journal article" date="2019" name="Int. J. Syst. Evol. Microbiol.">
        <title>The Global Catalogue of Microorganisms (GCM) 10K type strain sequencing project: providing services to taxonomists for standard genome sequencing and annotation.</title>
        <authorList>
            <consortium name="The Broad Institute Genomics Platform"/>
            <consortium name="The Broad Institute Genome Sequencing Center for Infectious Disease"/>
            <person name="Wu L."/>
            <person name="Ma J."/>
        </authorList>
    </citation>
    <scope>NUCLEOTIDE SEQUENCE [LARGE SCALE GENOMIC DNA]</scope>
    <source>
        <strain evidence="9">KCTC 32255</strain>
    </source>
</reference>
<keyword evidence="9" id="KW-1185">Reference proteome</keyword>
<dbReference type="InterPro" id="IPR013324">
    <property type="entry name" value="RNA_pol_sigma_r3/r4-like"/>
</dbReference>
<accession>A0ABW2BX19</accession>
<evidence type="ECO:0000256" key="4">
    <source>
        <dbReference type="ARBA" id="ARBA00023125"/>
    </source>
</evidence>
<dbReference type="InterPro" id="IPR014284">
    <property type="entry name" value="RNA_pol_sigma-70_dom"/>
</dbReference>
<dbReference type="InterPro" id="IPR007630">
    <property type="entry name" value="RNA_pol_sigma70_r4"/>
</dbReference>
<gene>
    <name evidence="8" type="ORF">ACFQGD_06890</name>
</gene>
<evidence type="ECO:0000256" key="6">
    <source>
        <dbReference type="SAM" id="MobiDB-lite"/>
    </source>
</evidence>
<dbReference type="PANTHER" id="PTHR43133:SF57">
    <property type="entry name" value="RNA POLYMERASE SIGMA-70 FACTOR"/>
    <property type="match status" value="1"/>
</dbReference>
<dbReference type="SUPFAM" id="SSF88946">
    <property type="entry name" value="Sigma2 domain of RNA polymerase sigma factors"/>
    <property type="match status" value="1"/>
</dbReference>
<dbReference type="InterPro" id="IPR007627">
    <property type="entry name" value="RNA_pol_sigma70_r2"/>
</dbReference>
<dbReference type="InterPro" id="IPR000792">
    <property type="entry name" value="Tscrpt_reg_LuxR_C"/>
</dbReference>
<proteinExistence type="inferred from homology"/>
<evidence type="ECO:0000256" key="5">
    <source>
        <dbReference type="ARBA" id="ARBA00023163"/>
    </source>
</evidence>
<dbReference type="InterPro" id="IPR013325">
    <property type="entry name" value="RNA_pol_sigma_r2"/>
</dbReference>
<comment type="similarity">
    <text evidence="1">Belongs to the sigma-70 factor family. ECF subfamily.</text>
</comment>
<dbReference type="InterPro" id="IPR036388">
    <property type="entry name" value="WH-like_DNA-bd_sf"/>
</dbReference>
<evidence type="ECO:0000256" key="2">
    <source>
        <dbReference type="ARBA" id="ARBA00023015"/>
    </source>
</evidence>
<feature type="domain" description="HTH luxR-type" evidence="7">
    <location>
        <begin position="197"/>
        <end position="224"/>
    </location>
</feature>
<dbReference type="RefSeq" id="WP_345406018.1">
    <property type="nucleotide sequence ID" value="NZ_BAABLA010000121.1"/>
</dbReference>
<dbReference type="Pfam" id="PF04542">
    <property type="entry name" value="Sigma70_r2"/>
    <property type="match status" value="1"/>
</dbReference>
<keyword evidence="3" id="KW-0731">Sigma factor</keyword>
<comment type="caution">
    <text evidence="8">The sequence shown here is derived from an EMBL/GenBank/DDBJ whole genome shotgun (WGS) entry which is preliminary data.</text>
</comment>
<keyword evidence="5" id="KW-0804">Transcription</keyword>
<dbReference type="NCBIfam" id="TIGR02937">
    <property type="entry name" value="sigma70-ECF"/>
    <property type="match status" value="1"/>
</dbReference>